<keyword evidence="4" id="KW-1185">Reference proteome</keyword>
<dbReference type="Proteomes" id="UP000283832">
    <property type="component" value="Unassembled WGS sequence"/>
</dbReference>
<dbReference type="AlphaFoldDB" id="A0A418MWN2"/>
<organism evidence="3 4">
    <name type="scientific">Micromonospora radicis</name>
    <dbReference type="NCBI Taxonomy" id="1894971"/>
    <lineage>
        <taxon>Bacteria</taxon>
        <taxon>Bacillati</taxon>
        <taxon>Actinomycetota</taxon>
        <taxon>Actinomycetes</taxon>
        <taxon>Micromonosporales</taxon>
        <taxon>Micromonosporaceae</taxon>
        <taxon>Micromonospora</taxon>
    </lineage>
</organism>
<dbReference type="Pfam" id="PF19650">
    <property type="entry name" value="DUF6153"/>
    <property type="match status" value="1"/>
</dbReference>
<keyword evidence="2" id="KW-0472">Membrane</keyword>
<dbReference type="OrthoDB" id="3298864at2"/>
<feature type="region of interest" description="Disordered" evidence="1">
    <location>
        <begin position="105"/>
        <end position="125"/>
    </location>
</feature>
<keyword evidence="2" id="KW-0812">Transmembrane</keyword>
<reference evidence="3 4" key="1">
    <citation type="submission" date="2018-08" db="EMBL/GenBank/DDBJ databases">
        <title>Jishengella sp. nov., isolated from a root of Azadirachta indica A. Juss. var. siamensis Valenton.</title>
        <authorList>
            <person name="Kuncharoen N."/>
            <person name="Tanasupawat S."/>
            <person name="Kudo T."/>
            <person name="Ohkuma M."/>
        </authorList>
    </citation>
    <scope>NUCLEOTIDE SEQUENCE [LARGE SCALE GENOMIC DNA]</scope>
    <source>
        <strain evidence="3 4">AZ1-13</strain>
    </source>
</reference>
<gene>
    <name evidence="3" type="ORF">D2L64_08515</name>
</gene>
<feature type="transmembrane region" description="Helical" evidence="2">
    <location>
        <begin position="76"/>
        <end position="99"/>
    </location>
</feature>
<dbReference type="EMBL" id="QXEC01000006">
    <property type="protein sequence ID" value="RIV39360.1"/>
    <property type="molecule type" value="Genomic_DNA"/>
</dbReference>
<sequence length="139" mass="13996">MRGEAATTGRWARFVLLACTLFGLASMHSLGHEPMIGAAGHGSHVEAAPACADGHCIPPAAPAAPASEEPGHGDGAGWAVCLAITAGFALAVVLAVLLLRATRGRRPRGRTPTPSNGGRAPPARVPIGLTTTAVSVLRI</sequence>
<comment type="caution">
    <text evidence="3">The sequence shown here is derived from an EMBL/GenBank/DDBJ whole genome shotgun (WGS) entry which is preliminary data.</text>
</comment>
<evidence type="ECO:0000256" key="2">
    <source>
        <dbReference type="SAM" id="Phobius"/>
    </source>
</evidence>
<evidence type="ECO:0000313" key="3">
    <source>
        <dbReference type="EMBL" id="RIV39360.1"/>
    </source>
</evidence>
<accession>A0A418MWN2</accession>
<evidence type="ECO:0000256" key="1">
    <source>
        <dbReference type="SAM" id="MobiDB-lite"/>
    </source>
</evidence>
<name>A0A418MWN2_9ACTN</name>
<proteinExistence type="predicted"/>
<feature type="compositionally biased region" description="Low complexity" evidence="1">
    <location>
        <begin position="110"/>
        <end position="119"/>
    </location>
</feature>
<dbReference type="RefSeq" id="WP_119574173.1">
    <property type="nucleotide sequence ID" value="NZ_QXEC01000006.1"/>
</dbReference>
<evidence type="ECO:0000313" key="4">
    <source>
        <dbReference type="Proteomes" id="UP000283832"/>
    </source>
</evidence>
<dbReference type="InterPro" id="IPR046151">
    <property type="entry name" value="DUF6153"/>
</dbReference>
<keyword evidence="2" id="KW-1133">Transmembrane helix</keyword>
<protein>
    <submittedName>
        <fullName evidence="3">Uncharacterized protein</fullName>
    </submittedName>
</protein>